<dbReference type="Gene3D" id="2.60.120.260">
    <property type="entry name" value="Galactose-binding domain-like"/>
    <property type="match status" value="1"/>
</dbReference>
<keyword evidence="3" id="KW-1185">Reference proteome</keyword>
<dbReference type="InterPro" id="IPR025049">
    <property type="entry name" value="Mfa-like_1"/>
</dbReference>
<reference evidence="2 3" key="1">
    <citation type="submission" date="2011-02" db="EMBL/GenBank/DDBJ databases">
        <authorList>
            <person name="Weinstock G."/>
            <person name="Sodergren E."/>
            <person name="Clifton S."/>
            <person name="Fulton L."/>
            <person name="Fulton B."/>
            <person name="Courtney L."/>
            <person name="Fronick C."/>
            <person name="Harrison M."/>
            <person name="Strong C."/>
            <person name="Farmer C."/>
            <person name="Delahaunty K."/>
            <person name="Markovic C."/>
            <person name="Hall O."/>
            <person name="Minx P."/>
            <person name="Tomlinson C."/>
            <person name="Mitreva M."/>
            <person name="Hou S."/>
            <person name="Chen J."/>
            <person name="Wollam A."/>
            <person name="Pepin K.H."/>
            <person name="Johnson M."/>
            <person name="Bhonagiri V."/>
            <person name="Zhang X."/>
            <person name="Suruliraj S."/>
            <person name="Warren W."/>
            <person name="Chinwalla A."/>
            <person name="Mardis E.R."/>
            <person name="Wilson R.K."/>
        </authorList>
    </citation>
    <scope>NUCLEOTIDE SEQUENCE [LARGE SCALE GENOMIC DNA]</scope>
    <source>
        <strain evidence="2 3">YIT 12056</strain>
    </source>
</reference>
<proteinExistence type="predicted"/>
<dbReference type="Pfam" id="PF13149">
    <property type="entry name" value="Mfa_like_1"/>
    <property type="match status" value="1"/>
</dbReference>
<dbReference type="RefSeq" id="WP_009121481.1">
    <property type="nucleotide sequence ID" value="NZ_FQWK01000003.1"/>
</dbReference>
<dbReference type="Gene3D" id="2.60.40.2620">
    <property type="entry name" value="Fimbrillin-like"/>
    <property type="match status" value="1"/>
</dbReference>
<dbReference type="InterPro" id="IPR042278">
    <property type="entry name" value="Mfa-like_1_N"/>
</dbReference>
<dbReference type="Gene3D" id="2.60.40.2630">
    <property type="match status" value="1"/>
</dbReference>
<comment type="caution">
    <text evidence="2">The sequence shown here is derived from an EMBL/GenBank/DDBJ whole genome shotgun (WGS) entry which is preliminary data.</text>
</comment>
<organism evidence="2 3">
    <name type="scientific">Bacteroides clarus YIT 12056</name>
    <dbReference type="NCBI Taxonomy" id="762984"/>
    <lineage>
        <taxon>Bacteria</taxon>
        <taxon>Pseudomonadati</taxon>
        <taxon>Bacteroidota</taxon>
        <taxon>Bacteroidia</taxon>
        <taxon>Bacteroidales</taxon>
        <taxon>Bacteroidaceae</taxon>
        <taxon>Bacteroides</taxon>
    </lineage>
</organism>
<dbReference type="EMBL" id="AFBM01000010">
    <property type="protein sequence ID" value="EGF52991.1"/>
    <property type="molecule type" value="Genomic_DNA"/>
</dbReference>
<evidence type="ECO:0000313" key="3">
    <source>
        <dbReference type="Proteomes" id="UP000010321"/>
    </source>
</evidence>
<feature type="chain" id="PRO_5046301017" evidence="1">
    <location>
        <begin position="23"/>
        <end position="525"/>
    </location>
</feature>
<protein>
    <submittedName>
        <fullName evidence="2">Conserved domain protein</fullName>
    </submittedName>
</protein>
<dbReference type="PROSITE" id="PS51257">
    <property type="entry name" value="PROKAR_LIPOPROTEIN"/>
    <property type="match status" value="1"/>
</dbReference>
<keyword evidence="1" id="KW-0732">Signal</keyword>
<sequence>MKTLKHLALCLAAAFIATGCSNDENEPKTGTVKEGKPVKFEMNIGNTNTRTVTTGSGSNRSVSWREGDAVGIFVYESTGAPTEYSNKKYEYKDGEWKASGADDAIILPEDGEYTFYAYYPYSESVATPAAATLSVQQDQTIADGNNGNTNYDLSDILTAKAEKITNNATITLQYKHLFSMVEVLVSGDLVSAAPASVVLKDVKTSATIDLTTDDISATSDNADVSMCPVESETTQTTYLYRAIVPAQTIEANKTLLEVYGVGADKDKNYRFTHTAAVSYEQGRYRRINVLIGENNAGITIPGGTVDEWKPSDKIDVEGEEIIAPVTTFDVLFEQNTPVVDRKTYKEDKITDNTNFWFARANATKVSYNATENAMEIKSDNASRLTWDNSSFGYHFGSKPLVKGQYRFSFKAKLSIADTGQTLGITFRDATDCVAFKVISSFSGKRVQIGQKLTDDWAEYYFDIDLSMAAAKAGLGDVPTEEEDPEGCYKSTTDENIQGITIVLWKNVAKDYSIFFKDMKFEKIEE</sequence>
<evidence type="ECO:0000313" key="2">
    <source>
        <dbReference type="EMBL" id="EGF52991.1"/>
    </source>
</evidence>
<evidence type="ECO:0000256" key="1">
    <source>
        <dbReference type="SAM" id="SignalP"/>
    </source>
</evidence>
<name>A0ABP2KTQ1_9BACE</name>
<gene>
    <name evidence="2" type="ORF">HMPREF9445_01320</name>
</gene>
<accession>A0ABP2KTQ1</accession>
<dbReference type="Proteomes" id="UP000010321">
    <property type="component" value="Unassembled WGS sequence"/>
</dbReference>
<feature type="signal peptide" evidence="1">
    <location>
        <begin position="1"/>
        <end position="22"/>
    </location>
</feature>
<dbReference type="CDD" id="cd13120">
    <property type="entry name" value="BF2867_like_N"/>
    <property type="match status" value="1"/>
</dbReference>
<dbReference type="CDD" id="cd13121">
    <property type="entry name" value="BF2867_like_C"/>
    <property type="match status" value="1"/>
</dbReference>